<dbReference type="RefSeq" id="WP_054732998.1">
    <property type="nucleotide sequence ID" value="NZ_AYZM01000148.1"/>
</dbReference>
<dbReference type="InterPro" id="IPR022263">
    <property type="entry name" value="KxYKxGKxW"/>
</dbReference>
<sequence>METKTHFKMYKDGRRWVVAGITTMAVGLTIGLTPMKIAHAATPAETSVGMITSTTASTQVSTLSDVQPDSGSSDDLTQATPTIPTEAQSVTVAPEQSGITVAPSDEQIANSAELPSLANDDQTQSQPVPVTISDNRAKSATNNPVTADLLRETTTAQPVAAEAQAPVEAQADDVQNVTATENLADSPSASTTSTELTNVVKATNLFNVPKVGNLQWSFKNPSLSEVIGQNAWQGADYAAGITTTAKGIDPKTGQLYLDEWMPDEIFQYFLYTNNYTDQYASFATFRSQFTKDALAQMTTFASSEAAQHVGTYQNLSSLTNYTALMSMGSLEGLQYATNLTSIDLHPSTDISQEVFGNIAQNGNLWDISALATLTKLQTVTISTFSITDISALADKPELTRVDLMYNQISDISPLATDAKLSPKSTYLRFQHLLLTPITLSTGTTTYTTPSFIVKNLQGNNVPVLAFDPKSDEYPSLFPSTADGGNLDDVTLSWSNILPDTTTNYGSFTTTWSDMSANFEGWIIQPYTLKDGIGNVTVNYQLLQADGQQLSVYPTSVLAGNVDAAFDLNTDATVAQALRVIMGDKGLDFSGVILTGSGQNSDYLANNGLAERVGLTGTYTADGQTLAILFLKRWQVQANYGVLSADGGSASAIMSDDGQPLQQTINGNLSTPIALRGVNGIVADLPGYIFAGVEVSSAGSGWTPLPADANQVPFIDGNQNVLVLYRVAQTATVNYIDETTGQLLKAVTATDDPTLIGLAGATSLYRSQDQIAVYEQQGYQLISDATQDADGQSLIVFGDTGQPVTYQVKLAHTYQTESVQTVTRTINYVNKSGQVIAAPKTQSVTFVTVIDQTTPSASGTNYYYLGAMQQAPTLTATGQPSDTNWIQGDSGMFTNVTNPTIPTYEVVETTAADQNLTQMIAKSVTIQDGNSVETVTYNFIQGQVGEIPATTILTIIPVDQTGQKLQEPSVQSGSQNTDFMVTAPEIDGYRLVDPQQAIVTGTYHGNAMTLTLMYEPKSIEKITANVTLTINYVDRLGNSIAPATIQSGNQGAPFSIAVPTIAGYRPVDPRQSAVTGTYHGNVVTLTLMYEPKPIEEVASTTTLTINYVDRLGNPIAPTTMQNGAQGAPFSIAVPVIAGYRPIDSQQSAVTGTYHGNVMTLTLTYERQPTETVPTTVQVTVIYVDQNGQSIAIPTHESGTQGTAFTITAPTITDYQLVDPNQQTVTGTYQGNQMTLTLTYRPEQATPAITPLTDAGSPIVSETETDSPMIEVPVRTTPTDSGSSKSSSPELTVAPAPEKTIKNTPMVGRTATQPTSGEQQSAKQQRTLPAQSGTVSTTNQLIKLPSDTNPIIETKLPQTSERATTKGTFIGASLLAMLTGFGWQLKLRRKRDR</sequence>
<feature type="domain" description="MucBP" evidence="4">
    <location>
        <begin position="1176"/>
        <end position="1239"/>
    </location>
</feature>
<evidence type="ECO:0000256" key="1">
    <source>
        <dbReference type="ARBA" id="ARBA00022729"/>
    </source>
</evidence>
<evidence type="ECO:0000259" key="4">
    <source>
        <dbReference type="Pfam" id="PF06458"/>
    </source>
</evidence>
<dbReference type="Pfam" id="PF06458">
    <property type="entry name" value="MucBP"/>
    <property type="match status" value="5"/>
</dbReference>
<feature type="region of interest" description="Disordered" evidence="3">
    <location>
        <begin position="59"/>
        <end position="94"/>
    </location>
</feature>
<dbReference type="STRING" id="1423804.FD14_GL001846"/>
<dbReference type="Pfam" id="PF17965">
    <property type="entry name" value="MucBP_2"/>
    <property type="match status" value="1"/>
</dbReference>
<comment type="caution">
    <text evidence="6">The sequence shown here is derived from an EMBL/GenBank/DDBJ whole genome shotgun (WGS) entry which is preliminary data.</text>
</comment>
<proteinExistence type="predicted"/>
<feature type="compositionally biased region" description="Polar residues" evidence="3">
    <location>
        <begin position="119"/>
        <end position="143"/>
    </location>
</feature>
<evidence type="ECO:0000313" key="6">
    <source>
        <dbReference type="EMBL" id="KRN18524.1"/>
    </source>
</evidence>
<keyword evidence="7" id="KW-1185">Reference proteome</keyword>
<dbReference type="EMBL" id="AYZM01000148">
    <property type="protein sequence ID" value="KRN18524.1"/>
    <property type="molecule type" value="Genomic_DNA"/>
</dbReference>
<dbReference type="Gene3D" id="3.10.20.470">
    <property type="match status" value="1"/>
</dbReference>
<evidence type="ECO:0000259" key="5">
    <source>
        <dbReference type="Pfam" id="PF17965"/>
    </source>
</evidence>
<dbReference type="InterPro" id="IPR009459">
    <property type="entry name" value="MucBP_dom"/>
</dbReference>
<feature type="domain" description="Mucin binding" evidence="5">
    <location>
        <begin position="728"/>
        <end position="811"/>
    </location>
</feature>
<dbReference type="NCBIfam" id="TIGR03715">
    <property type="entry name" value="KxYKxGKxW"/>
    <property type="match status" value="1"/>
</dbReference>
<dbReference type="Gene3D" id="3.10.20.320">
    <property type="entry name" value="Putative peptidoglycan bound protein (lpxtg motif)"/>
    <property type="match status" value="4"/>
</dbReference>
<keyword evidence="2" id="KW-0677">Repeat</keyword>
<feature type="region of interest" description="Disordered" evidence="3">
    <location>
        <begin position="113"/>
        <end position="143"/>
    </location>
</feature>
<feature type="domain" description="MucBP" evidence="4">
    <location>
        <begin position="957"/>
        <end position="1014"/>
    </location>
</feature>
<organism evidence="6 7">
    <name type="scientific">Secundilactobacillus similis DSM 23365 = JCM 2765</name>
    <dbReference type="NCBI Taxonomy" id="1423804"/>
    <lineage>
        <taxon>Bacteria</taxon>
        <taxon>Bacillati</taxon>
        <taxon>Bacillota</taxon>
        <taxon>Bacilli</taxon>
        <taxon>Lactobacillales</taxon>
        <taxon>Lactobacillaceae</taxon>
        <taxon>Secundilactobacillus</taxon>
    </lineage>
</organism>
<feature type="compositionally biased region" description="Polar residues" evidence="3">
    <location>
        <begin position="1308"/>
        <end position="1333"/>
    </location>
</feature>
<dbReference type="Gene3D" id="2.60.40.4300">
    <property type="match status" value="1"/>
</dbReference>
<reference evidence="6 7" key="1">
    <citation type="journal article" date="2015" name="Genome Announc.">
        <title>Expanding the biotechnology potential of lactobacilli through comparative genomics of 213 strains and associated genera.</title>
        <authorList>
            <person name="Sun Z."/>
            <person name="Harris H.M."/>
            <person name="McCann A."/>
            <person name="Guo C."/>
            <person name="Argimon S."/>
            <person name="Zhang W."/>
            <person name="Yang X."/>
            <person name="Jeffery I.B."/>
            <person name="Cooney J.C."/>
            <person name="Kagawa T.F."/>
            <person name="Liu W."/>
            <person name="Song Y."/>
            <person name="Salvetti E."/>
            <person name="Wrobel A."/>
            <person name="Rasinkangas P."/>
            <person name="Parkhill J."/>
            <person name="Rea M.C."/>
            <person name="O'Sullivan O."/>
            <person name="Ritari J."/>
            <person name="Douillard F.P."/>
            <person name="Paul Ross R."/>
            <person name="Yang R."/>
            <person name="Briner A.E."/>
            <person name="Felis G.E."/>
            <person name="de Vos W.M."/>
            <person name="Barrangou R."/>
            <person name="Klaenhammer T.R."/>
            <person name="Caufield P.W."/>
            <person name="Cui Y."/>
            <person name="Zhang H."/>
            <person name="O'Toole P.W."/>
        </authorList>
    </citation>
    <scope>NUCLEOTIDE SEQUENCE [LARGE SCALE GENOMIC DNA]</scope>
    <source>
        <strain evidence="6 7">DSM 23365</strain>
    </source>
</reference>
<feature type="domain" description="MucBP" evidence="4">
    <location>
        <begin position="1027"/>
        <end position="1089"/>
    </location>
</feature>
<name>A0A0R2F184_9LACO</name>
<dbReference type="InterPro" id="IPR041558">
    <property type="entry name" value="MucBP_2"/>
</dbReference>
<dbReference type="Gene3D" id="3.80.10.10">
    <property type="entry name" value="Ribonuclease Inhibitor"/>
    <property type="match status" value="1"/>
</dbReference>
<feature type="domain" description="MucBP" evidence="4">
    <location>
        <begin position="1102"/>
        <end position="1164"/>
    </location>
</feature>
<dbReference type="Proteomes" id="UP000051442">
    <property type="component" value="Unassembled WGS sequence"/>
</dbReference>
<feature type="compositionally biased region" description="Polar residues" evidence="3">
    <location>
        <begin position="59"/>
        <end position="91"/>
    </location>
</feature>
<gene>
    <name evidence="6" type="ORF">FD14_GL001846</name>
</gene>
<dbReference type="InterPro" id="IPR032675">
    <property type="entry name" value="LRR_dom_sf"/>
</dbReference>
<accession>A0A0R2F184</accession>
<feature type="domain" description="MucBP" evidence="4">
    <location>
        <begin position="534"/>
        <end position="572"/>
    </location>
</feature>
<keyword evidence="1" id="KW-0732">Signal</keyword>
<protein>
    <recommendedName>
        <fullName evidence="8">Gram-positive cocci surface proteins LPxTG domain-containing protein</fullName>
    </recommendedName>
</protein>
<dbReference type="OrthoDB" id="2251708at2"/>
<evidence type="ECO:0000313" key="7">
    <source>
        <dbReference type="Proteomes" id="UP000051442"/>
    </source>
</evidence>
<feature type="region of interest" description="Disordered" evidence="3">
    <location>
        <begin position="1270"/>
        <end position="1333"/>
    </location>
</feature>
<dbReference type="Pfam" id="PF19258">
    <property type="entry name" value="KxYKxGKxW_sig"/>
    <property type="match status" value="1"/>
</dbReference>
<evidence type="ECO:0008006" key="8">
    <source>
        <dbReference type="Google" id="ProtNLM"/>
    </source>
</evidence>
<dbReference type="SUPFAM" id="SSF52058">
    <property type="entry name" value="L domain-like"/>
    <property type="match status" value="1"/>
</dbReference>
<evidence type="ECO:0000256" key="3">
    <source>
        <dbReference type="SAM" id="MobiDB-lite"/>
    </source>
</evidence>
<evidence type="ECO:0000256" key="2">
    <source>
        <dbReference type="ARBA" id="ARBA00022737"/>
    </source>
</evidence>
<dbReference type="PATRIC" id="fig|1423804.4.peg.2001"/>